<comment type="caution">
    <text evidence="5">The sequence shown here is derived from an EMBL/GenBank/DDBJ whole genome shotgun (WGS) entry which is preliminary data.</text>
</comment>
<feature type="transmembrane region" description="Helical" evidence="2">
    <location>
        <begin position="1938"/>
        <end position="1954"/>
    </location>
</feature>
<feature type="transmembrane region" description="Helical" evidence="2">
    <location>
        <begin position="261"/>
        <end position="279"/>
    </location>
</feature>
<feature type="transmembrane region" description="Helical" evidence="2">
    <location>
        <begin position="177"/>
        <end position="197"/>
    </location>
</feature>
<feature type="domain" description="EGF-like" evidence="4">
    <location>
        <begin position="982"/>
        <end position="1023"/>
    </location>
</feature>
<feature type="transmembrane region" description="Helical" evidence="2">
    <location>
        <begin position="3212"/>
        <end position="3235"/>
    </location>
</feature>
<evidence type="ECO:0000259" key="4">
    <source>
        <dbReference type="SMART" id="SM00181"/>
    </source>
</evidence>
<feature type="domain" description="EGF-like" evidence="4">
    <location>
        <begin position="1141"/>
        <end position="1201"/>
    </location>
</feature>
<evidence type="ECO:0000256" key="2">
    <source>
        <dbReference type="SAM" id="Phobius"/>
    </source>
</evidence>
<feature type="domain" description="EGF-like" evidence="4">
    <location>
        <begin position="599"/>
        <end position="640"/>
    </location>
</feature>
<feature type="domain" description="EGF-like" evidence="4">
    <location>
        <begin position="2443"/>
        <end position="2487"/>
    </location>
</feature>
<evidence type="ECO:0000313" key="6">
    <source>
        <dbReference type="Proteomes" id="UP001642484"/>
    </source>
</evidence>
<accession>A0ABP0NSB5</accession>
<feature type="transmembrane region" description="Helical" evidence="2">
    <location>
        <begin position="3168"/>
        <end position="3192"/>
    </location>
</feature>
<feature type="domain" description="EGF-like" evidence="4">
    <location>
        <begin position="918"/>
        <end position="952"/>
    </location>
</feature>
<name>A0ABP0NSB5_9DINO</name>
<feature type="region of interest" description="Disordered" evidence="1">
    <location>
        <begin position="31"/>
        <end position="60"/>
    </location>
</feature>
<protein>
    <recommendedName>
        <fullName evidence="4">EGF-like domain-containing protein</fullName>
    </recommendedName>
</protein>
<feature type="compositionally biased region" description="Acidic residues" evidence="1">
    <location>
        <begin position="122"/>
        <end position="134"/>
    </location>
</feature>
<dbReference type="EMBL" id="CAXAMN010022106">
    <property type="protein sequence ID" value="CAK9066449.1"/>
    <property type="molecule type" value="Genomic_DNA"/>
</dbReference>
<feature type="domain" description="EGF-like" evidence="4">
    <location>
        <begin position="3648"/>
        <end position="3708"/>
    </location>
</feature>
<feature type="transmembrane region" description="Helical" evidence="2">
    <location>
        <begin position="82"/>
        <end position="104"/>
    </location>
</feature>
<gene>
    <name evidence="5" type="ORF">CCMP2556_LOCUS32640</name>
</gene>
<feature type="domain" description="EGF-like" evidence="4">
    <location>
        <begin position="1324"/>
        <end position="1365"/>
    </location>
</feature>
<keyword evidence="2" id="KW-0472">Membrane</keyword>
<evidence type="ECO:0000256" key="1">
    <source>
        <dbReference type="SAM" id="MobiDB-lite"/>
    </source>
</evidence>
<organism evidence="5 6">
    <name type="scientific">Durusdinium trenchii</name>
    <dbReference type="NCBI Taxonomy" id="1381693"/>
    <lineage>
        <taxon>Eukaryota</taxon>
        <taxon>Sar</taxon>
        <taxon>Alveolata</taxon>
        <taxon>Dinophyceae</taxon>
        <taxon>Suessiales</taxon>
        <taxon>Symbiodiniaceae</taxon>
        <taxon>Durusdinium</taxon>
    </lineage>
</organism>
<proteinExistence type="predicted"/>
<feature type="transmembrane region" description="Helical" evidence="2">
    <location>
        <begin position="3296"/>
        <end position="3318"/>
    </location>
</feature>
<feature type="compositionally biased region" description="Basic and acidic residues" evidence="1">
    <location>
        <begin position="135"/>
        <end position="146"/>
    </location>
</feature>
<evidence type="ECO:0000313" key="5">
    <source>
        <dbReference type="EMBL" id="CAK9066449.1"/>
    </source>
</evidence>
<feature type="transmembrane region" description="Helical" evidence="2">
    <location>
        <begin position="3129"/>
        <end position="3147"/>
    </location>
</feature>
<feature type="transmembrane region" description="Helical" evidence="2">
    <location>
        <begin position="2008"/>
        <end position="2029"/>
    </location>
</feature>
<evidence type="ECO:0000256" key="3">
    <source>
        <dbReference type="SAM" id="SignalP"/>
    </source>
</evidence>
<feature type="transmembrane region" description="Helical" evidence="2">
    <location>
        <begin position="299"/>
        <end position="319"/>
    </location>
</feature>
<feature type="transmembrane region" description="Helical" evidence="2">
    <location>
        <begin position="3393"/>
        <end position="3417"/>
    </location>
</feature>
<sequence>MAELQVAPYMWILVLFFLSLLQPTEAVRNALDGPTLEGQPVQPTVQPTQPPNQTEEWRPSTVTEVGKCSIKLGDHFDAASSILLPLDLAWLSGSALIALALILWTPDGLSTRAVGAHSGEAPMDEEGADEGEGGEDSRSPDSKDAPESTSGAETVQRPKLEAIGWHRVAFDSITSHAAGIVGFIGFQKIVVSRIVALSDACDLWSIENILLYTTLALSVVAVFASFVFLGVDYARRLAIYAAQRKGYQLTMEPKDLKDTGLGIAILLLGLLMLLLYGCVIVKEAENSDAKQQEIVIDKLWVAVDIAAGGIALALFYFNLRGLHRSPKMQFDAACHGEHKLTLEEFLEEESGRGMETNVFGDGGSLANFLQWLAGEDLVLLAFKGTRHAIFPQQRRGPLVHVVCGVLAIGAFPLLVQLGAERFFGYPDLVELKSTTGTIAEIELDGEMKGDSWSLRTLQTLVNPKPRPKKFVFLDDEMTAKLQVRTTFRKTSMIQLCCGGIPCSRGKLKHRLIKFFDQPVDLDVPPDVPIRCTLTLQGFSTRAVTEIPVELKPKREHHLCDCMREGCQCCDGYSGSLSFQFVRSRNMQISSKHYRSLSKLCSVVPCAVPNSNRKNGTECACEPGYTGNITWNGSVPEGACDPAPCGVKNATLQADKCICDDGFDGKVEWGGGKWIGVCQAVTECNIFNSNGRPGKECKCRDGFRGSVDWHGPHASGNCTEAACNIPNAKGTGPQCECENGFAGKIVWKGDSADGMCTPAPCQVPNSNMKPGSQCKCLEWYTGKIHWQGAVADGRCSPRKCVGKHLNGKDGPDCACADGYSGTVRPAKIRNRAFYTEAVEAMCEAAPCHIQHSNGEPGPACRCAEGFNGSIVWNGSTPSGRCEALPCNIENSNMIPGPKCHCLYGFEGTITWKGSKAIGPCKPWPCEGDGVNGEPGPNCSCRAGFNGTTRATTKEELREVADDTSWYGGGTTWKKVARDVFQGECHPIPCDIQNSNKEAGPNCSCRHGFSGSIVWNGSAPTGSCEIAACNISNSNMKPGPECKCKDGFTGTIHWHGAEAYGSCTAIPCLGSNVNHQDGPDCGCADGFNGTVLIEEVLREDGEVLNSFGFYKKAWRMDYEYHGVCRPALCNIEHSNQVAGLGCHCQDGYNGKITWKGNTSQGLCKPAPCNVGNSNRKAGPVCDCLEGYSGTISWTGSQHSGACREMPCVGEHVNGVSGPGCRCKDGYAGTVNAEVNRNDTSLISVLHGNCTRAPCNVSNSNHLPGTLCQCLPGYIGSITWNGSVAGGRCMPAPCRIPHSNQKKGLACRCLDGYSGAISWQAWTPSGTCVAAPCRIQHSDYAAGPDCRCLPGFSGQITWTEDSPQGECLPLPVCSRDVVHTAWLRTQLQDSQGHTCEAGQQLVFHGHECADGDGKIQWMVVESQPVGRCKWDLSEEEGSTCGRFFFHSSKENVMQLFSKVVPPPPMECSRQAARPRCDSQIFYTTTTRKALDYSCSEDVGHILPASPQLVEFQGELCGYDLIQWKSMKTLLNPESSTIPRYAGSCAIKPRHRGSSCGEIPHGEHLPHGCLHLWEPAVFELSPTWRPLHKGSSYSLKSFDRYSLKFFDNGMAYACGNAKHSWSINCHWMTGPLTDEWHLHFQMPAAYEHGMEFAFQRADDDERSGEMGARFQGLGRTTNLKLISHDPLPSWWDAAHNGARSHDGNVEALLWQCKLFHYQNGICYQATVGVGVWVLETSESTCRDLLDDVSQVVGGKSYYTYSRSARGSQIYVNTEECLPLATRYELQVEVVSLYSDVGPVVMEVASADTRCRKTLRFVARAEDLSRCKHAQEEDENFRRIKSMFDVTADDDEEEDVKQSEVQFSPFDFGGVLQDRSLTKVLVLLLRATFAIRAADETRDLHPRYHVPNVTADVASGVGEEESQRIANGWWHQLLVHPLRPICVAWLCISVVVAFILLLWRPSALTAEPEAIGSPHPETADAPEVTQNAGDSKTSKPEAISWPRVAFDSITSSLAGRMVGFVGFQKIVVARVVALSDAWYTQPEDTCDLLSLENILLYITVALSVTAVVAIIMFLAVDYLRRLAIHAAQRKGYRLTMEPKELRQTGLVSGQEDEACGKLEGEELQSTSGFHALMDSKNRMNLHVYELLVKFSQLQDAGEDLPLLAFKGTRRAFFPEQPWAPLTHAICGLLVFGVFPLILELCVERFFAFPDLVELTLGGLRAEEIDSRVTLWPFVGLRLRACLELRTLLNPKPWPKKYVFLGADVPAKLQVGFETGLAMIGAWEGGVLHFGPEGCSYNIECGWDDLGGVALARKILLFDQPVDVDVPHHLASNCTLSLLGFSSQAVTNACIWEPCAIENSTFRDGNCTCMDGFVGQITWESSKWSGWCRVGGITWNESTPVGTCEPASCEGDKLNGLPGCACADGYTGHVRPIARKAHGRWPTLALDGECEPAPCNMKNSNNISGPECGCADGFIFNGSGPVWNGSVLQGSCEAAPCNIANSNRKPGAQCACAFAFEGDITWRLHHASGECRPLRCVGNNVNGVDGPGCGCKDGCVGTVHVKRQVNQTWDDWDEKLLSEVFYDALEGRCEPAPCDIENSNHEFGQACRCRAGYYGAITWNGSMPDGRCKPAPCYIPNSNQESGLSCRCKWMFSRPDEEEYDQYRGQEDGAWYEDDYFYDDHDSYAYDDVTQLYSEVVPALPMECSDQAPVARCNAKFHYIITSKRAFQYTCADGVETLQSTPEAVQFRAHQCGYDLIQWEAAVILKEPGPHPSLQIPTCGIKGQDGRASLQCGEVPDGELLPGGCLHMREPAVFKFEVHKDVDVEGKLVLDQWETWSQLYVVKFFDNGWSAIHSPKLSHDETVSSNWSTSFWWTDGKYFSMNLPGWTGSLEEGRAARANDINIDELAGCKLTHYQNGTCYQVVVSSTVHIFQSEEGACPRAWGRMEDAMEDAEDEFYKFAYSSFGTQTYENPTTHFGEVACSPFAMRRQLQLEIQEVHNGTLSGAVVVADMETPCRKVLRFVMDASRFLLCQHIMDEEWEALSHVLVWVEARLVAEGSVARGMQQRERERGVKFIVVLSPDCFNLAGAVRAIDDATDLDVQDAVWMPGHQVEEDCLSTWGDTFLGLKRILWPLDWVWLCLSGVLAVGILLWMPSALRVDGVGSGFQDANLKPCAWYRAVVQSLTSHAAGIVAFCGFQYLVVTKILMTSDPCEPFSLPNILLCVTLFLSTIAVFASGLFLCVDYLRRLAILTAQQKGCRLTLEARVMEKTGLGRAILVLTGLMTLLYFLEISREAYYDEKDDVLWYLGVLLQSAGGCGTVALSYTNLRALHRSPKVPYDSACRRARQDKTLEEFLQEQSGQTASWLPAWVVKGLQSFGGDDLALVAAHGSRQAFFPQERFLPLLHVLAALLLIGCFPLGVYVVMGQLFVAPRLNDLKGLTGSLTEVSYFDQSDASGWQLLGSSNSSGGSVVRQFVLLMDANTEKIQVTPQYQRVSSLRLCCGSCSTQKLNHSLVKFHDKPVQFDVKRGTSKTCTLSLLGLSSGVMTNVSFYLAPKKDLHLCDCQGRVCKCCEGYRGEWDFREWNDTTFAKLDGKLCVGAPCVGEKLNGLPGPECQCKDSYFGQPKLIGHAYTDAGCNAAPCNLANSNQLPGTRCACASGFVGNISWNGATPSGYCSPAECRVVNSTQAPGHQCRCSNGFNGSITWDGPEATGNCTAARCDVPHSNKEPGLSCECGDKYVA</sequence>
<keyword evidence="2" id="KW-0812">Transmembrane</keyword>
<dbReference type="InterPro" id="IPR000742">
    <property type="entry name" value="EGF"/>
</dbReference>
<feature type="domain" description="EGF-like" evidence="4">
    <location>
        <begin position="695"/>
        <end position="756"/>
    </location>
</feature>
<feature type="transmembrane region" description="Helical" evidence="2">
    <location>
        <begin position="2173"/>
        <end position="2193"/>
    </location>
</feature>
<keyword evidence="3" id="KW-0732">Signal</keyword>
<feature type="domain" description="EGF-like" evidence="4">
    <location>
        <begin position="1219"/>
        <end position="1287"/>
    </location>
</feature>
<reference evidence="5 6" key="1">
    <citation type="submission" date="2024-02" db="EMBL/GenBank/DDBJ databases">
        <authorList>
            <person name="Chen Y."/>
            <person name="Shah S."/>
            <person name="Dougan E. K."/>
            <person name="Thang M."/>
            <person name="Chan C."/>
        </authorList>
    </citation>
    <scope>NUCLEOTIDE SEQUENCE [LARGE SCALE GENOMIC DNA]</scope>
</reference>
<feature type="transmembrane region" description="Helical" evidence="2">
    <location>
        <begin position="3265"/>
        <end position="3284"/>
    </location>
</feature>
<feature type="region of interest" description="Disordered" evidence="1">
    <location>
        <begin position="114"/>
        <end position="154"/>
    </location>
</feature>
<dbReference type="Proteomes" id="UP001642484">
    <property type="component" value="Unassembled WGS sequence"/>
</dbReference>
<keyword evidence="6" id="KW-1185">Reference proteome</keyword>
<feature type="chain" id="PRO_5047475404" description="EGF-like domain-containing protein" evidence="3">
    <location>
        <begin position="27"/>
        <end position="3733"/>
    </location>
</feature>
<feature type="transmembrane region" description="Helical" evidence="2">
    <location>
        <begin position="209"/>
        <end position="231"/>
    </location>
</feature>
<feature type="transmembrane region" description="Helical" evidence="2">
    <location>
        <begin position="2049"/>
        <end position="2074"/>
    </location>
</feature>
<feature type="domain" description="EGF-like" evidence="4">
    <location>
        <begin position="840"/>
        <end position="881"/>
    </location>
</feature>
<feature type="domain" description="EGF-like" evidence="4">
    <location>
        <begin position="2582"/>
        <end position="2623"/>
    </location>
</feature>
<feature type="domain" description="EGF-like" evidence="4">
    <location>
        <begin position="774"/>
        <end position="835"/>
    </location>
</feature>
<feature type="compositionally biased region" description="Low complexity" evidence="1">
    <location>
        <begin position="39"/>
        <end position="54"/>
    </location>
</feature>
<keyword evidence="2" id="KW-1133">Transmembrane helix</keyword>
<feature type="region of interest" description="Disordered" evidence="1">
    <location>
        <begin position="1964"/>
        <end position="1990"/>
    </location>
</feature>
<feature type="domain" description="EGF-like" evidence="4">
    <location>
        <begin position="2381"/>
        <end position="2427"/>
    </location>
</feature>
<feature type="transmembrane region" description="Helical" evidence="2">
    <location>
        <begin position="398"/>
        <end position="419"/>
    </location>
</feature>
<dbReference type="SMART" id="SM00181">
    <property type="entry name" value="EGF"/>
    <property type="match status" value="13"/>
</dbReference>
<feature type="signal peptide" evidence="3">
    <location>
        <begin position="1"/>
        <end position="26"/>
    </location>
</feature>